<evidence type="ECO:0000259" key="6">
    <source>
        <dbReference type="Pfam" id="PF07980"/>
    </source>
</evidence>
<dbReference type="Pfam" id="PF07980">
    <property type="entry name" value="SusD_RagB"/>
    <property type="match status" value="1"/>
</dbReference>
<dbReference type="EMBL" id="VOSC01000025">
    <property type="protein sequence ID" value="TXE09941.1"/>
    <property type="molecule type" value="Genomic_DNA"/>
</dbReference>
<feature type="domain" description="RagB/SusD" evidence="6">
    <location>
        <begin position="329"/>
        <end position="604"/>
    </location>
</feature>
<dbReference type="SUPFAM" id="SSF48452">
    <property type="entry name" value="TPR-like"/>
    <property type="match status" value="1"/>
</dbReference>
<accession>A0A5C7ANN3</accession>
<organism evidence="8 9">
    <name type="scientific">Seonamhaeicola algicola</name>
    <dbReference type="NCBI Taxonomy" id="1719036"/>
    <lineage>
        <taxon>Bacteria</taxon>
        <taxon>Pseudomonadati</taxon>
        <taxon>Bacteroidota</taxon>
        <taxon>Flavobacteriia</taxon>
        <taxon>Flavobacteriales</taxon>
        <taxon>Flavobacteriaceae</taxon>
    </lineage>
</organism>
<protein>
    <submittedName>
        <fullName evidence="8">RagB/SusD family nutrient uptake outer membrane protein</fullName>
    </submittedName>
</protein>
<dbReference type="GO" id="GO:0009279">
    <property type="term" value="C:cell outer membrane"/>
    <property type="evidence" value="ECO:0007669"/>
    <property type="project" value="UniProtKB-SubCell"/>
</dbReference>
<evidence type="ECO:0000259" key="7">
    <source>
        <dbReference type="Pfam" id="PF14322"/>
    </source>
</evidence>
<dbReference type="Proteomes" id="UP000321790">
    <property type="component" value="Unassembled WGS sequence"/>
</dbReference>
<dbReference type="Gene3D" id="1.25.40.390">
    <property type="match status" value="1"/>
</dbReference>
<evidence type="ECO:0000313" key="9">
    <source>
        <dbReference type="Proteomes" id="UP000321790"/>
    </source>
</evidence>
<name>A0A5C7ANN3_9FLAO</name>
<evidence type="ECO:0000313" key="8">
    <source>
        <dbReference type="EMBL" id="TXE09941.1"/>
    </source>
</evidence>
<evidence type="ECO:0000256" key="1">
    <source>
        <dbReference type="ARBA" id="ARBA00004442"/>
    </source>
</evidence>
<dbReference type="Pfam" id="PF14322">
    <property type="entry name" value="SusD-like_3"/>
    <property type="match status" value="1"/>
</dbReference>
<dbReference type="AlphaFoldDB" id="A0A5C7ANN3"/>
<evidence type="ECO:0000256" key="3">
    <source>
        <dbReference type="ARBA" id="ARBA00022729"/>
    </source>
</evidence>
<comment type="caution">
    <text evidence="8">The sequence shown here is derived from an EMBL/GenBank/DDBJ whole genome shotgun (WGS) entry which is preliminary data.</text>
</comment>
<dbReference type="InterPro" id="IPR012944">
    <property type="entry name" value="SusD_RagB_dom"/>
</dbReference>
<evidence type="ECO:0000256" key="5">
    <source>
        <dbReference type="ARBA" id="ARBA00023237"/>
    </source>
</evidence>
<dbReference type="InterPro" id="IPR011990">
    <property type="entry name" value="TPR-like_helical_dom_sf"/>
</dbReference>
<dbReference type="InterPro" id="IPR033985">
    <property type="entry name" value="SusD-like_N"/>
</dbReference>
<gene>
    <name evidence="8" type="ORF">FUA26_10680</name>
</gene>
<keyword evidence="9" id="KW-1185">Reference proteome</keyword>
<reference evidence="9" key="1">
    <citation type="submission" date="2019-08" db="EMBL/GenBank/DDBJ databases">
        <title>Seonamhaeicola sediminis sp. nov., isolated from marine sediment.</title>
        <authorList>
            <person name="Cao W.R."/>
        </authorList>
    </citation>
    <scope>NUCLEOTIDE SEQUENCE [LARGE SCALE GENOMIC DNA]</scope>
    <source>
        <strain evidence="9">Gy8</strain>
    </source>
</reference>
<feature type="domain" description="SusD-like N-terminal" evidence="7">
    <location>
        <begin position="92"/>
        <end position="268"/>
    </location>
</feature>
<keyword evidence="4" id="KW-0472">Membrane</keyword>
<proteinExistence type="inferred from homology"/>
<evidence type="ECO:0000256" key="2">
    <source>
        <dbReference type="ARBA" id="ARBA00006275"/>
    </source>
</evidence>
<comment type="subcellular location">
    <subcellularLocation>
        <location evidence="1">Cell outer membrane</location>
    </subcellularLocation>
</comment>
<keyword evidence="5" id="KW-0998">Cell outer membrane</keyword>
<keyword evidence="3" id="KW-0732">Signal</keyword>
<evidence type="ECO:0000256" key="4">
    <source>
        <dbReference type="ARBA" id="ARBA00023136"/>
    </source>
</evidence>
<sequence>MRQKLNKKENTVTAYTSVFKTKYKMRNLMFFLGALIVLSSCEDYFEPKLTNERTFDVLLTQPDNVRGLLTYAYRSIPAGYDVFGSDFLDSATDNALSNNLTGAINQMSAIDGWWTSVRNPLDNWQDRFDDLKNINLFIDVGLDDRVMYYRSNPTRDAAFKERLKGEAFFLRAYIHFELLKRYGGIDENGELMGVPLMISRLDVNDPDISNIPRNTYSETVQQIINDLDTALDAGLPEAYDNSTIDPDFDLTNLGRPTTIACKALKSRVLLYAASPAFGTSSYAEAAQAAKEVIDDIGLTLPSNVYNVGDISNTFYNNDVNDELIMRRVSGGTSGNNNLEKNHFPPGAGLEGNGNCNPSQNLVDAFPMANGYPITESMSGYNENQMYQNRDPRFYMTVIYNNQNFKGRVIETFDGGAHMVGAPGVTVENATRTGYYLRKWISSDANLVEGNNVNDVHYNALFRKVEIFLNFAEAANEANGPDDRTYGLSAREAIAEVRRRAGIASGGTDDYLMSINTKESMRQLIKNERRIELCFEGHRFYDLRRWEDDLNVPISGVTITNSGNGIFSYSRKVIQTPNYKSFMNYGPLPFNELLRTNNLTQNLGW</sequence>
<dbReference type="OrthoDB" id="5694214at2"/>
<comment type="similarity">
    <text evidence="2">Belongs to the SusD family.</text>
</comment>